<dbReference type="Proteomes" id="UP000654075">
    <property type="component" value="Unassembled WGS sequence"/>
</dbReference>
<name>A0A813GUL5_POLGL</name>
<feature type="transmembrane region" description="Helical" evidence="2">
    <location>
        <begin position="175"/>
        <end position="194"/>
    </location>
</feature>
<keyword evidence="2" id="KW-0472">Membrane</keyword>
<accession>A0A813GUL5</accession>
<evidence type="ECO:0000313" key="3">
    <source>
        <dbReference type="EMBL" id="CAE8628414.1"/>
    </source>
</evidence>
<feature type="compositionally biased region" description="Acidic residues" evidence="1">
    <location>
        <begin position="18"/>
        <end position="30"/>
    </location>
</feature>
<dbReference type="OrthoDB" id="10251508at2759"/>
<sequence>MPAGGQDLETGPGVGLEESSDESFSDEDTEDKEELRWHKAEFRHGVLDAFKIMELRRMRRVQNGRVARRGLGSHVSSAIKGLILAFMVAKIFDITTTSLGIREWWAVPAVLTAALVLPALARTLQQPEHTFTVWVSTEVYIFCLWISWWYDPHLGGEAWCLPTTRAQVCFNQMQFHALEVFAVVIGVTMILYIPHRVILPCAVRFHCCLNGRVLLWWRDVRHLSTEPGCWQFTYKPSGVLSWSRAEFMYAGEIDDEGRPHGEGLWYDTSFHG</sequence>
<dbReference type="AlphaFoldDB" id="A0A813GUL5"/>
<protein>
    <submittedName>
        <fullName evidence="3">Uncharacterized protein</fullName>
    </submittedName>
</protein>
<feature type="transmembrane region" description="Helical" evidence="2">
    <location>
        <begin position="131"/>
        <end position="150"/>
    </location>
</feature>
<keyword evidence="2" id="KW-1133">Transmembrane helix</keyword>
<evidence type="ECO:0000313" key="4">
    <source>
        <dbReference type="Proteomes" id="UP000654075"/>
    </source>
</evidence>
<feature type="transmembrane region" description="Helical" evidence="2">
    <location>
        <begin position="66"/>
        <end position="92"/>
    </location>
</feature>
<feature type="transmembrane region" description="Helical" evidence="2">
    <location>
        <begin position="104"/>
        <end position="124"/>
    </location>
</feature>
<feature type="region of interest" description="Disordered" evidence="1">
    <location>
        <begin position="1"/>
        <end position="30"/>
    </location>
</feature>
<dbReference type="EMBL" id="CAJNNV010029388">
    <property type="protein sequence ID" value="CAE8628414.1"/>
    <property type="molecule type" value="Genomic_DNA"/>
</dbReference>
<evidence type="ECO:0000256" key="2">
    <source>
        <dbReference type="SAM" id="Phobius"/>
    </source>
</evidence>
<keyword evidence="4" id="KW-1185">Reference proteome</keyword>
<keyword evidence="2" id="KW-0812">Transmembrane</keyword>
<proteinExistence type="predicted"/>
<comment type="caution">
    <text evidence="3">The sequence shown here is derived from an EMBL/GenBank/DDBJ whole genome shotgun (WGS) entry which is preliminary data.</text>
</comment>
<evidence type="ECO:0000256" key="1">
    <source>
        <dbReference type="SAM" id="MobiDB-lite"/>
    </source>
</evidence>
<organism evidence="3 4">
    <name type="scientific">Polarella glacialis</name>
    <name type="common">Dinoflagellate</name>
    <dbReference type="NCBI Taxonomy" id="89957"/>
    <lineage>
        <taxon>Eukaryota</taxon>
        <taxon>Sar</taxon>
        <taxon>Alveolata</taxon>
        <taxon>Dinophyceae</taxon>
        <taxon>Suessiales</taxon>
        <taxon>Suessiaceae</taxon>
        <taxon>Polarella</taxon>
    </lineage>
</organism>
<gene>
    <name evidence="3" type="ORF">PGLA1383_LOCUS45054</name>
</gene>
<reference evidence="3" key="1">
    <citation type="submission" date="2021-02" db="EMBL/GenBank/DDBJ databases">
        <authorList>
            <person name="Dougan E. K."/>
            <person name="Rhodes N."/>
            <person name="Thang M."/>
            <person name="Chan C."/>
        </authorList>
    </citation>
    <scope>NUCLEOTIDE SEQUENCE</scope>
</reference>
<feature type="non-terminal residue" evidence="3">
    <location>
        <position position="1"/>
    </location>
</feature>